<keyword evidence="2" id="KW-1185">Reference proteome</keyword>
<comment type="caution">
    <text evidence="1">The sequence shown here is derived from an EMBL/GenBank/DDBJ whole genome shotgun (WGS) entry which is preliminary data.</text>
</comment>
<dbReference type="EMBL" id="JAGFNK010000109">
    <property type="protein sequence ID" value="KAI9507864.1"/>
    <property type="molecule type" value="Genomic_DNA"/>
</dbReference>
<keyword evidence="1" id="KW-0560">Oxidoreductase</keyword>
<proteinExistence type="predicted"/>
<dbReference type="Proteomes" id="UP001207468">
    <property type="component" value="Unassembled WGS sequence"/>
</dbReference>
<keyword evidence="1" id="KW-0503">Monooxygenase</keyword>
<evidence type="ECO:0000313" key="1">
    <source>
        <dbReference type="EMBL" id="KAI9507864.1"/>
    </source>
</evidence>
<organism evidence="1 2">
    <name type="scientific">Russula earlei</name>
    <dbReference type="NCBI Taxonomy" id="71964"/>
    <lineage>
        <taxon>Eukaryota</taxon>
        <taxon>Fungi</taxon>
        <taxon>Dikarya</taxon>
        <taxon>Basidiomycota</taxon>
        <taxon>Agaricomycotina</taxon>
        <taxon>Agaricomycetes</taxon>
        <taxon>Russulales</taxon>
        <taxon>Russulaceae</taxon>
        <taxon>Russula</taxon>
    </lineage>
</organism>
<protein>
    <submittedName>
        <fullName evidence="1">CyP450 monooxygenase</fullName>
    </submittedName>
</protein>
<accession>A0ACC0U9K4</accession>
<sequence>MGSLLNSLGIGLLLTVVLFIAYSYIDERRRNPARLPYPPGPKGYPIIGNLLDIPDAFIYKRFKEMSREIGSDLIHLQVFGFHLIVCNSKGVADDLLDKRSSIYSDRPRFPMIVELMGFGWSLGFTPYNEWWKHSRKLFHKHFQPSAVPQFRPMKIKAAHSFLRQLIDSPERFHEHMQLMAGSTILDIAYGLDIRTADDPYLKRAEECLQILDKAGNPGAFLVDIVPALKFVPEWVPGASFKRKAREWRGVAERFYTIPFDFVKDSMKDGSAKPSFTSLALRDITEKDDRGYQEELIKSLGGTMYTAGADTTVSILLTFFLAMLMNPAAQSKAQEEIDRVIGTDRLPTFDDEPKLPYVSALSREVFRWQQVAPFAIPHRLMEDDVYNGYFLPKNSIVLGNAWAILHDERLFPDPFTFKPERFAAPDVDPHVHAAVDYAFGFGRRVCPGRWMAHSFVWIVVASVLSTYRIEKAVREGRVIEPSGAFTPGILATPEKFECSVKPRSKDAEALIRATATP</sequence>
<gene>
    <name evidence="1" type="ORF">F5148DRAFT_1201300</name>
</gene>
<evidence type="ECO:0000313" key="2">
    <source>
        <dbReference type="Proteomes" id="UP001207468"/>
    </source>
</evidence>
<reference evidence="1" key="1">
    <citation type="submission" date="2021-03" db="EMBL/GenBank/DDBJ databases">
        <title>Evolutionary priming and transition to the ectomycorrhizal habit in an iconic lineage of mushroom-forming fungi: is preadaptation a requirement?</title>
        <authorList>
            <consortium name="DOE Joint Genome Institute"/>
            <person name="Looney B.P."/>
            <person name="Miyauchi S."/>
            <person name="Morin E."/>
            <person name="Drula E."/>
            <person name="Courty P.E."/>
            <person name="Chicoki N."/>
            <person name="Fauchery L."/>
            <person name="Kohler A."/>
            <person name="Kuo A."/>
            <person name="LaButti K."/>
            <person name="Pangilinan J."/>
            <person name="Lipzen A."/>
            <person name="Riley R."/>
            <person name="Andreopoulos W."/>
            <person name="He G."/>
            <person name="Johnson J."/>
            <person name="Barry K.W."/>
            <person name="Grigoriev I.V."/>
            <person name="Nagy L."/>
            <person name="Hibbett D."/>
            <person name="Henrissat B."/>
            <person name="Matheny P.B."/>
            <person name="Labbe J."/>
            <person name="Martin A.F."/>
        </authorList>
    </citation>
    <scope>NUCLEOTIDE SEQUENCE</scope>
    <source>
        <strain evidence="1">BPL698</strain>
    </source>
</reference>
<name>A0ACC0U9K4_9AGAM</name>